<organism evidence="2 3">
    <name type="scientific">Trema orientale</name>
    <name type="common">Charcoal tree</name>
    <name type="synonym">Celtis orientalis</name>
    <dbReference type="NCBI Taxonomy" id="63057"/>
    <lineage>
        <taxon>Eukaryota</taxon>
        <taxon>Viridiplantae</taxon>
        <taxon>Streptophyta</taxon>
        <taxon>Embryophyta</taxon>
        <taxon>Tracheophyta</taxon>
        <taxon>Spermatophyta</taxon>
        <taxon>Magnoliopsida</taxon>
        <taxon>eudicotyledons</taxon>
        <taxon>Gunneridae</taxon>
        <taxon>Pentapetalae</taxon>
        <taxon>rosids</taxon>
        <taxon>fabids</taxon>
        <taxon>Rosales</taxon>
        <taxon>Cannabaceae</taxon>
        <taxon>Trema</taxon>
    </lineage>
</organism>
<dbReference type="PROSITE" id="PS50181">
    <property type="entry name" value="FBOX"/>
    <property type="match status" value="1"/>
</dbReference>
<reference evidence="3" key="1">
    <citation type="submission" date="2016-06" db="EMBL/GenBank/DDBJ databases">
        <title>Parallel loss of symbiosis genes in relatives of nitrogen-fixing non-legume Parasponia.</title>
        <authorList>
            <person name="Van Velzen R."/>
            <person name="Holmer R."/>
            <person name="Bu F."/>
            <person name="Rutten L."/>
            <person name="Van Zeijl A."/>
            <person name="Liu W."/>
            <person name="Santuari L."/>
            <person name="Cao Q."/>
            <person name="Sharma T."/>
            <person name="Shen D."/>
            <person name="Roswanjaya Y."/>
            <person name="Wardhani T."/>
            <person name="Kalhor M.S."/>
            <person name="Jansen J."/>
            <person name="Van den Hoogen J."/>
            <person name="Gungor B."/>
            <person name="Hartog M."/>
            <person name="Hontelez J."/>
            <person name="Verver J."/>
            <person name="Yang W.-C."/>
            <person name="Schijlen E."/>
            <person name="Repin R."/>
            <person name="Schilthuizen M."/>
            <person name="Schranz E."/>
            <person name="Heidstra R."/>
            <person name="Miyata K."/>
            <person name="Fedorova E."/>
            <person name="Kohlen W."/>
            <person name="Bisseling T."/>
            <person name="Smit S."/>
            <person name="Geurts R."/>
        </authorList>
    </citation>
    <scope>NUCLEOTIDE SEQUENCE [LARGE SCALE GENOMIC DNA]</scope>
    <source>
        <strain evidence="3">cv. RG33-2</strain>
    </source>
</reference>
<dbReference type="PANTHER" id="PTHR31672">
    <property type="entry name" value="BNACNNG10540D PROTEIN"/>
    <property type="match status" value="1"/>
</dbReference>
<comment type="caution">
    <text evidence="2">The sequence shown here is derived from an EMBL/GenBank/DDBJ whole genome shotgun (WGS) entry which is preliminary data.</text>
</comment>
<evidence type="ECO:0000313" key="3">
    <source>
        <dbReference type="Proteomes" id="UP000237000"/>
    </source>
</evidence>
<dbReference type="InParanoid" id="A0A2P5FP00"/>
<proteinExistence type="predicted"/>
<dbReference type="Gene3D" id="1.20.1280.50">
    <property type="match status" value="1"/>
</dbReference>
<feature type="domain" description="F-box" evidence="1">
    <location>
        <begin position="1"/>
        <end position="46"/>
    </location>
</feature>
<evidence type="ECO:0000313" key="2">
    <source>
        <dbReference type="EMBL" id="PON99541.1"/>
    </source>
</evidence>
<evidence type="ECO:0000259" key="1">
    <source>
        <dbReference type="PROSITE" id="PS50181"/>
    </source>
</evidence>
<dbReference type="Pfam" id="PF00646">
    <property type="entry name" value="F-box"/>
    <property type="match status" value="1"/>
</dbReference>
<name>A0A2P5FP00_TREOI</name>
<dbReference type="AlphaFoldDB" id="A0A2P5FP00"/>
<dbReference type="SMART" id="SM00256">
    <property type="entry name" value="FBOX"/>
    <property type="match status" value="1"/>
</dbReference>
<dbReference type="PANTHER" id="PTHR31672:SF13">
    <property type="entry name" value="F-BOX PROTEIN CPR30-LIKE"/>
    <property type="match status" value="1"/>
</dbReference>
<dbReference type="InterPro" id="IPR036047">
    <property type="entry name" value="F-box-like_dom_sf"/>
</dbReference>
<dbReference type="InterPro" id="IPR050796">
    <property type="entry name" value="SCF_F-box_component"/>
</dbReference>
<accession>A0A2P5FP00</accession>
<dbReference type="Proteomes" id="UP000237000">
    <property type="component" value="Unassembled WGS sequence"/>
</dbReference>
<dbReference type="SUPFAM" id="SSF81383">
    <property type="entry name" value="F-box domain"/>
    <property type="match status" value="1"/>
</dbReference>
<gene>
    <name evidence="2" type="ORF">TorRG33x02_047080</name>
</gene>
<dbReference type="EMBL" id="JXTC01000018">
    <property type="protein sequence ID" value="PON99541.1"/>
    <property type="molecule type" value="Genomic_DNA"/>
</dbReference>
<sequence length="315" mass="35661">MASHLPPEMTNEILCPLGVKDLLRYRSVCKEWCSIIDGPDFITTHLKHSKLGLLINGFGGLENPDQLVWVELDALELEDSPVRFTQLFEKRVVVLGGCNGLLVVELDTVEGTAIWNPSTRKCRMLSYNSDSPYGSWVIGFGYDPIYSMKAKAWRGLDDGFRENYGYNQFDDHVLFNNALHWILTPKLEGHGPLDFIFEFDLVTEQHREISMPNFELVEGETFTLKLDRGSSVVWARLFSVVPSEIIGSAYHSLGSVDYLVPLAYHKTTDEVLLCINYQILVVYHLQTKTAKDVRISDIPENFKPLVCVNSLVGID</sequence>
<protein>
    <submittedName>
        <fullName evidence="2">F-box domain containing protein</fullName>
    </submittedName>
</protein>
<keyword evidence="3" id="KW-1185">Reference proteome</keyword>
<dbReference type="OrthoDB" id="1071894at2759"/>
<dbReference type="InterPro" id="IPR001810">
    <property type="entry name" value="F-box_dom"/>
</dbReference>
<dbReference type="STRING" id="63057.A0A2P5FP00"/>